<name>A0ABQ4WFC7_9ASTR</name>
<dbReference type="SUPFAM" id="SSF56672">
    <property type="entry name" value="DNA/RNA polymerases"/>
    <property type="match status" value="1"/>
</dbReference>
<dbReference type="InterPro" id="IPR053134">
    <property type="entry name" value="RNA-dir_DNA_polymerase"/>
</dbReference>
<keyword evidence="2" id="KW-1185">Reference proteome</keyword>
<reference evidence="1" key="1">
    <citation type="journal article" date="2022" name="Int. J. Mol. Sci.">
        <title>Draft Genome of Tanacetum Coccineum: Genomic Comparison of Closely Related Tanacetum-Family Plants.</title>
        <authorList>
            <person name="Yamashiro T."/>
            <person name="Shiraishi A."/>
            <person name="Nakayama K."/>
            <person name="Satake H."/>
        </authorList>
    </citation>
    <scope>NUCLEOTIDE SEQUENCE</scope>
</reference>
<organism evidence="1 2">
    <name type="scientific">Tanacetum coccineum</name>
    <dbReference type="NCBI Taxonomy" id="301880"/>
    <lineage>
        <taxon>Eukaryota</taxon>
        <taxon>Viridiplantae</taxon>
        <taxon>Streptophyta</taxon>
        <taxon>Embryophyta</taxon>
        <taxon>Tracheophyta</taxon>
        <taxon>Spermatophyta</taxon>
        <taxon>Magnoliopsida</taxon>
        <taxon>eudicotyledons</taxon>
        <taxon>Gunneridae</taxon>
        <taxon>Pentapetalae</taxon>
        <taxon>asterids</taxon>
        <taxon>campanulids</taxon>
        <taxon>Asterales</taxon>
        <taxon>Asteraceae</taxon>
        <taxon>Asteroideae</taxon>
        <taxon>Anthemideae</taxon>
        <taxon>Anthemidinae</taxon>
        <taxon>Tanacetum</taxon>
    </lineage>
</organism>
<evidence type="ECO:0000313" key="2">
    <source>
        <dbReference type="Proteomes" id="UP001151760"/>
    </source>
</evidence>
<proteinExistence type="predicted"/>
<comment type="caution">
    <text evidence="1">The sequence shown here is derived from an EMBL/GenBank/DDBJ whole genome shotgun (WGS) entry which is preliminary data.</text>
</comment>
<sequence length="156" mass="18423">MRSRYHQLRIREEDISITAFRTRYGHYEFQVMSFRLTNAPASKEEHEEHLKIVLGLLKKEQYTPSSRSATSGWICAISWLGFGAVLMQREKAQIEAMKKENVKTENLGRLLKPIFEIRSDGIMYFNKRVWLPLFGGLRDLIRHESHKLKYSIHPIF</sequence>
<dbReference type="PANTHER" id="PTHR24559:SF444">
    <property type="entry name" value="REVERSE TRANSCRIPTASE DOMAIN-CONTAINING PROTEIN"/>
    <property type="match status" value="1"/>
</dbReference>
<evidence type="ECO:0000313" key="1">
    <source>
        <dbReference type="EMBL" id="GJS51559.1"/>
    </source>
</evidence>
<reference evidence="1" key="2">
    <citation type="submission" date="2022-01" db="EMBL/GenBank/DDBJ databases">
        <authorList>
            <person name="Yamashiro T."/>
            <person name="Shiraishi A."/>
            <person name="Satake H."/>
            <person name="Nakayama K."/>
        </authorList>
    </citation>
    <scope>NUCLEOTIDE SEQUENCE</scope>
</reference>
<dbReference type="Gene3D" id="3.10.10.10">
    <property type="entry name" value="HIV Type 1 Reverse Transcriptase, subunit A, domain 1"/>
    <property type="match status" value="1"/>
</dbReference>
<protein>
    <submittedName>
        <fullName evidence="1">Uncharacterized protein</fullName>
    </submittedName>
</protein>
<gene>
    <name evidence="1" type="ORF">Tco_0624921</name>
</gene>
<dbReference type="PANTHER" id="PTHR24559">
    <property type="entry name" value="TRANSPOSON TY3-I GAG-POL POLYPROTEIN"/>
    <property type="match status" value="1"/>
</dbReference>
<dbReference type="EMBL" id="BQNB010008595">
    <property type="protein sequence ID" value="GJS51559.1"/>
    <property type="molecule type" value="Genomic_DNA"/>
</dbReference>
<dbReference type="InterPro" id="IPR043502">
    <property type="entry name" value="DNA/RNA_pol_sf"/>
</dbReference>
<dbReference type="Proteomes" id="UP001151760">
    <property type="component" value="Unassembled WGS sequence"/>
</dbReference>
<accession>A0ABQ4WFC7</accession>